<dbReference type="Pfam" id="PF01012">
    <property type="entry name" value="ETF"/>
    <property type="match status" value="1"/>
</dbReference>
<evidence type="ECO:0000256" key="1">
    <source>
        <dbReference type="ARBA" id="ARBA00007557"/>
    </source>
</evidence>
<sequence length="275" mass="29333">MIAVCLKWVDQRPEFDLLGVPVAPDSRFAGVSAADQAALEWALRCRDAWGTASNEQVLAITVGPPAADAVLRDALAAGADRAIRIDLPFGTPSRVVATCLAEQLNDASMVWCGDYSLDRGTGSVPAFLAHELDAAQALGLIAIDLRSATDTTALRRVDGGRRERLALVGPIVASVEGSTAMLRRASMRSMLREHQVEIIAGPTQHTIETVAAPARPYRPRPRVIPMPAGVSALDRIRSITATDTPVSHGETVSLDPAAAADRIIEALSEWGYRTR</sequence>
<dbReference type="InterPro" id="IPR030982">
    <property type="entry name" value="Mft_EtfB"/>
</dbReference>
<reference evidence="5" key="1">
    <citation type="submission" date="2020-05" db="EMBL/GenBank/DDBJ databases">
        <authorList>
            <person name="Chiriac C."/>
            <person name="Salcher M."/>
            <person name="Ghai R."/>
            <person name="Kavagutti S V."/>
        </authorList>
    </citation>
    <scope>NUCLEOTIDE SEQUENCE</scope>
</reference>
<organism evidence="5">
    <name type="scientific">freshwater metagenome</name>
    <dbReference type="NCBI Taxonomy" id="449393"/>
    <lineage>
        <taxon>unclassified sequences</taxon>
        <taxon>metagenomes</taxon>
        <taxon>ecological metagenomes</taxon>
    </lineage>
</organism>
<proteinExistence type="inferred from homology"/>
<dbReference type="SUPFAM" id="SSF52402">
    <property type="entry name" value="Adenine nucleotide alpha hydrolases-like"/>
    <property type="match status" value="1"/>
</dbReference>
<dbReference type="EMBL" id="CAEZXM010000149">
    <property type="protein sequence ID" value="CAB4693843.1"/>
    <property type="molecule type" value="Genomic_DNA"/>
</dbReference>
<dbReference type="PANTHER" id="PTHR21294:SF8">
    <property type="entry name" value="ELECTRON TRANSFER FLAVOPROTEIN SUBUNIT BETA"/>
    <property type="match status" value="1"/>
</dbReference>
<keyword evidence="3" id="KW-0249">Electron transport</keyword>
<evidence type="ECO:0000256" key="2">
    <source>
        <dbReference type="ARBA" id="ARBA00022448"/>
    </source>
</evidence>
<dbReference type="PANTHER" id="PTHR21294">
    <property type="entry name" value="ELECTRON TRANSFER FLAVOPROTEIN BETA-SUBUNIT"/>
    <property type="match status" value="1"/>
</dbReference>
<evidence type="ECO:0000313" key="5">
    <source>
        <dbReference type="EMBL" id="CAB4693843.1"/>
    </source>
</evidence>
<evidence type="ECO:0000259" key="4">
    <source>
        <dbReference type="SMART" id="SM00893"/>
    </source>
</evidence>
<dbReference type="InterPro" id="IPR014729">
    <property type="entry name" value="Rossmann-like_a/b/a_fold"/>
</dbReference>
<dbReference type="Gene3D" id="3.40.50.620">
    <property type="entry name" value="HUPs"/>
    <property type="match status" value="1"/>
</dbReference>
<dbReference type="GO" id="GO:0009055">
    <property type="term" value="F:electron transfer activity"/>
    <property type="evidence" value="ECO:0007669"/>
    <property type="project" value="InterPro"/>
</dbReference>
<dbReference type="SMART" id="SM00893">
    <property type="entry name" value="ETF"/>
    <property type="match status" value="1"/>
</dbReference>
<comment type="similarity">
    <text evidence="1">Belongs to the ETF beta-subunit/FixA family.</text>
</comment>
<dbReference type="InterPro" id="IPR012255">
    <property type="entry name" value="ETF_b"/>
</dbReference>
<accession>A0A6J6PAX5</accession>
<protein>
    <submittedName>
        <fullName evidence="5">Unannotated protein</fullName>
    </submittedName>
</protein>
<dbReference type="NCBIfam" id="TIGR04503">
    <property type="entry name" value="mft_etfB"/>
    <property type="match status" value="1"/>
</dbReference>
<gene>
    <name evidence="5" type="ORF">UFOPK2366_00899</name>
</gene>
<dbReference type="InterPro" id="IPR014730">
    <property type="entry name" value="ETF_a/b_N"/>
</dbReference>
<evidence type="ECO:0000256" key="3">
    <source>
        <dbReference type="ARBA" id="ARBA00022982"/>
    </source>
</evidence>
<keyword evidence="2" id="KW-0813">Transport</keyword>
<dbReference type="AlphaFoldDB" id="A0A6J6PAX5"/>
<name>A0A6J6PAX5_9ZZZZ</name>
<feature type="domain" description="Electron transfer flavoprotein alpha/beta-subunit N-terminal" evidence="4">
    <location>
        <begin position="19"/>
        <end position="202"/>
    </location>
</feature>